<feature type="domain" description="Fe/B12 periplasmic-binding" evidence="1">
    <location>
        <begin position="27"/>
        <end position="276"/>
    </location>
</feature>
<keyword evidence="3" id="KW-1185">Reference proteome</keyword>
<proteinExistence type="predicted"/>
<dbReference type="Pfam" id="PF01497">
    <property type="entry name" value="Peripla_BP_2"/>
    <property type="match status" value="1"/>
</dbReference>
<evidence type="ECO:0000313" key="2">
    <source>
        <dbReference type="EMBL" id="MBZ1349771.1"/>
    </source>
</evidence>
<accession>A0A953NAM5</accession>
<dbReference type="RefSeq" id="WP_259660191.1">
    <property type="nucleotide sequence ID" value="NZ_JAHXRI010000006.1"/>
</dbReference>
<dbReference type="PANTHER" id="PTHR30535:SF34">
    <property type="entry name" value="MOLYBDATE-BINDING PROTEIN MOLA"/>
    <property type="match status" value="1"/>
</dbReference>
<organism evidence="2 3">
    <name type="scientific">Zwartia hollandica</name>
    <dbReference type="NCBI Taxonomy" id="324606"/>
    <lineage>
        <taxon>Bacteria</taxon>
        <taxon>Pseudomonadati</taxon>
        <taxon>Pseudomonadota</taxon>
        <taxon>Betaproteobacteria</taxon>
        <taxon>Burkholderiales</taxon>
        <taxon>Alcaligenaceae</taxon>
        <taxon>Zwartia</taxon>
    </lineage>
</organism>
<dbReference type="InterPro" id="IPR002491">
    <property type="entry name" value="ABC_transptr_periplasmic_BD"/>
</dbReference>
<dbReference type="PANTHER" id="PTHR30535">
    <property type="entry name" value="VITAMIN B12-BINDING PROTEIN"/>
    <property type="match status" value="1"/>
</dbReference>
<dbReference type="GO" id="GO:0071281">
    <property type="term" value="P:cellular response to iron ion"/>
    <property type="evidence" value="ECO:0007669"/>
    <property type="project" value="TreeGrafter"/>
</dbReference>
<dbReference type="Proteomes" id="UP000739565">
    <property type="component" value="Unassembled WGS sequence"/>
</dbReference>
<dbReference type="PROSITE" id="PS50983">
    <property type="entry name" value="FE_B12_PBP"/>
    <property type="match status" value="1"/>
</dbReference>
<protein>
    <submittedName>
        <fullName evidence="2">ABC transporter substrate-binding protein</fullName>
    </submittedName>
</protein>
<reference evidence="2" key="1">
    <citation type="submission" date="2021-07" db="EMBL/GenBank/DDBJ databases">
        <title>New genus and species of the family Alcaligenaceae.</title>
        <authorList>
            <person name="Hahn M.W."/>
        </authorList>
    </citation>
    <scope>NUCLEOTIDE SEQUENCE</scope>
    <source>
        <strain evidence="2">LF4-65</strain>
    </source>
</reference>
<sequence>MGTQAWAEIVVRDDSGRNVVLEKPARRVVTLSPHATELVFAAGGGKQIVATVTPSNYPPQALALPRVGDGVAPDPERVAAYAPDLIIGWLPSQYEALKGLNIPFFLSAPTTLASVSDNIVRLGQLLGTSGLANDQARLLSQRLEALLRPPPSAPIKVFLQVGHPARYSLNRNNLLSAVLSLCGAENVFANANAPAPLISPEGVLARAPMVILVGRPEAGTAPQQDSEARDYWKKNGLPAAQAGHVYMMNADILFRPGPRLIEAAESICTLLQQVRK</sequence>
<gene>
    <name evidence="2" type="ORF">KZZ10_03855</name>
</gene>
<evidence type="ECO:0000259" key="1">
    <source>
        <dbReference type="PROSITE" id="PS50983"/>
    </source>
</evidence>
<dbReference type="SUPFAM" id="SSF53807">
    <property type="entry name" value="Helical backbone' metal receptor"/>
    <property type="match status" value="1"/>
</dbReference>
<dbReference type="AlphaFoldDB" id="A0A953NAM5"/>
<dbReference type="Gene3D" id="3.40.50.1980">
    <property type="entry name" value="Nitrogenase molybdenum iron protein domain"/>
    <property type="match status" value="2"/>
</dbReference>
<dbReference type="InterPro" id="IPR050902">
    <property type="entry name" value="ABC_Transporter_SBP"/>
</dbReference>
<dbReference type="EMBL" id="JAHXRI010000006">
    <property type="protein sequence ID" value="MBZ1349771.1"/>
    <property type="molecule type" value="Genomic_DNA"/>
</dbReference>
<name>A0A953NAM5_9BURK</name>
<comment type="caution">
    <text evidence="2">The sequence shown here is derived from an EMBL/GenBank/DDBJ whole genome shotgun (WGS) entry which is preliminary data.</text>
</comment>
<evidence type="ECO:0000313" key="3">
    <source>
        <dbReference type="Proteomes" id="UP000739565"/>
    </source>
</evidence>